<dbReference type="AlphaFoldDB" id="A0A0E9R958"/>
<organism evidence="1">
    <name type="scientific">Anguilla anguilla</name>
    <name type="common">European freshwater eel</name>
    <name type="synonym">Muraena anguilla</name>
    <dbReference type="NCBI Taxonomy" id="7936"/>
    <lineage>
        <taxon>Eukaryota</taxon>
        <taxon>Metazoa</taxon>
        <taxon>Chordata</taxon>
        <taxon>Craniata</taxon>
        <taxon>Vertebrata</taxon>
        <taxon>Euteleostomi</taxon>
        <taxon>Actinopterygii</taxon>
        <taxon>Neopterygii</taxon>
        <taxon>Teleostei</taxon>
        <taxon>Anguilliformes</taxon>
        <taxon>Anguillidae</taxon>
        <taxon>Anguilla</taxon>
    </lineage>
</organism>
<proteinExistence type="predicted"/>
<reference evidence="1" key="2">
    <citation type="journal article" date="2015" name="Fish Shellfish Immunol.">
        <title>Early steps in the European eel (Anguilla anguilla)-Vibrio vulnificus interaction in the gills: Role of the RtxA13 toxin.</title>
        <authorList>
            <person name="Callol A."/>
            <person name="Pajuelo D."/>
            <person name="Ebbesson L."/>
            <person name="Teles M."/>
            <person name="MacKenzie S."/>
            <person name="Amaro C."/>
        </authorList>
    </citation>
    <scope>NUCLEOTIDE SEQUENCE</scope>
</reference>
<protein>
    <submittedName>
        <fullName evidence="1">Uncharacterized protein</fullName>
    </submittedName>
</protein>
<accession>A0A0E9R958</accession>
<evidence type="ECO:0000313" key="1">
    <source>
        <dbReference type="EMBL" id="JAH25015.1"/>
    </source>
</evidence>
<sequence length="64" mass="7440">MRQEQTQILLNELAMSEGKVSHNIDINCYFKNISSPTLQVQLLHKLVPHTVNPTVMKIQYLYIN</sequence>
<dbReference type="EMBL" id="GBXM01083562">
    <property type="protein sequence ID" value="JAH25015.1"/>
    <property type="molecule type" value="Transcribed_RNA"/>
</dbReference>
<name>A0A0E9R958_ANGAN</name>
<reference evidence="1" key="1">
    <citation type="submission" date="2014-11" db="EMBL/GenBank/DDBJ databases">
        <authorList>
            <person name="Amaro Gonzalez C."/>
        </authorList>
    </citation>
    <scope>NUCLEOTIDE SEQUENCE</scope>
</reference>